<dbReference type="Proteomes" id="UP000680348">
    <property type="component" value="Unassembled WGS sequence"/>
</dbReference>
<reference evidence="2" key="1">
    <citation type="submission" date="2021-04" db="EMBL/GenBank/DDBJ databases">
        <title>Pseudaminobacter soli sp. nov., isolated from paddy soil contaminated by heavy metals.</title>
        <authorList>
            <person name="Zhang K."/>
        </authorList>
    </citation>
    <scope>NUCLEOTIDE SEQUENCE</scope>
    <source>
        <strain evidence="2">19-2017</strain>
    </source>
</reference>
<keyword evidence="1" id="KW-0472">Membrane</keyword>
<evidence type="ECO:0000313" key="3">
    <source>
        <dbReference type="Proteomes" id="UP000680348"/>
    </source>
</evidence>
<organism evidence="2 3">
    <name type="scientific">Pseudaminobacter soli</name>
    <name type="common">ex Zhang et al. 2022</name>
    <dbReference type="NCBI Taxonomy" id="2831468"/>
    <lineage>
        <taxon>Bacteria</taxon>
        <taxon>Pseudomonadati</taxon>
        <taxon>Pseudomonadota</taxon>
        <taxon>Alphaproteobacteria</taxon>
        <taxon>Hyphomicrobiales</taxon>
        <taxon>Phyllobacteriaceae</taxon>
        <taxon>Pseudaminobacter</taxon>
    </lineage>
</organism>
<keyword evidence="1" id="KW-0812">Transmembrane</keyword>
<accession>A0A942I711</accession>
<keyword evidence="3" id="KW-1185">Reference proteome</keyword>
<dbReference type="RefSeq" id="WP_188253462.1">
    <property type="nucleotide sequence ID" value="NZ_JABVCF010000002.1"/>
</dbReference>
<name>A0A942I711_9HYPH</name>
<evidence type="ECO:0000313" key="2">
    <source>
        <dbReference type="EMBL" id="MBS3647900.1"/>
    </source>
</evidence>
<comment type="caution">
    <text evidence="2">The sequence shown here is derived from an EMBL/GenBank/DDBJ whole genome shotgun (WGS) entry which is preliminary data.</text>
</comment>
<dbReference type="AlphaFoldDB" id="A0A942I711"/>
<dbReference type="EMBL" id="JAGWCR010000002">
    <property type="protein sequence ID" value="MBS3647900.1"/>
    <property type="molecule type" value="Genomic_DNA"/>
</dbReference>
<feature type="transmembrane region" description="Helical" evidence="1">
    <location>
        <begin position="63"/>
        <end position="85"/>
    </location>
</feature>
<keyword evidence="1" id="KW-1133">Transmembrane helix</keyword>
<sequence>MQRRADDDHDSSERSRHGFFASRWNGRVPIERLFWRDLLLVGTALNAATTLAALALLAAQAPLWATLIVHFAPVPYNLFLAFAVWRTAEQKPWATAVAYQAAALLWLLAALLL</sequence>
<evidence type="ECO:0000256" key="1">
    <source>
        <dbReference type="SAM" id="Phobius"/>
    </source>
</evidence>
<proteinExistence type="predicted"/>
<feature type="transmembrane region" description="Helical" evidence="1">
    <location>
        <begin position="92"/>
        <end position="112"/>
    </location>
</feature>
<gene>
    <name evidence="2" type="ORF">KEU06_04560</name>
</gene>
<feature type="transmembrane region" description="Helical" evidence="1">
    <location>
        <begin position="33"/>
        <end position="57"/>
    </location>
</feature>
<protein>
    <submittedName>
        <fullName evidence="2">Uncharacterized protein</fullName>
    </submittedName>
</protein>